<keyword evidence="2" id="KW-0732">Signal</keyword>
<organism evidence="3 4">
    <name type="scientific">Schizophyllum amplum</name>
    <dbReference type="NCBI Taxonomy" id="97359"/>
    <lineage>
        <taxon>Eukaryota</taxon>
        <taxon>Fungi</taxon>
        <taxon>Dikarya</taxon>
        <taxon>Basidiomycota</taxon>
        <taxon>Agaricomycotina</taxon>
        <taxon>Agaricomycetes</taxon>
        <taxon>Agaricomycetidae</taxon>
        <taxon>Agaricales</taxon>
        <taxon>Schizophyllaceae</taxon>
        <taxon>Schizophyllum</taxon>
    </lineage>
</organism>
<evidence type="ECO:0000313" key="4">
    <source>
        <dbReference type="Proteomes" id="UP000320762"/>
    </source>
</evidence>
<feature type="signal peptide" evidence="2">
    <location>
        <begin position="1"/>
        <end position="24"/>
    </location>
</feature>
<sequence>MGRPGRLLVLSPSIILIVLGLVNPEDIISLRKTCKTLCEATRKRSVWADALRRVCAANKVLGPTFSIDTMSIEALERAAMAPIRFFRLLSKPPKSKNREDRMFSYSSSLSSAKPLRSSTRTLALPVPPPQPGADSFRSVHLVPGGRFLLTCSLHFLHIWDLDAADAGETRSKTVYIGLIKDCVGLSSHPEACGYDFELQECYRTEKEDTIRFVSVMTPHTSIDERGKLVKDKKANPKSIIHLFDATFSNTGSADGSSAGSAAVAIRVLCRLAYNVDNSPRVHYVTDTLVVIVAKKRVMLWNWVVNSVAEWETFDDVNALHLTSTHIVVLGDSSQVSLFRLSRLEFTPSGGAANGPAKNAIPKSRYLKSKPTGGLPDLIDPSAEYSINADSGLSNAIVCPRAWFTDSSWGSDGGQVATRPYWDALGNRKTLRWTLERVLRTDYGATSRLPPFLPAVHGTVLAPDMYGLGIESNYRAETNAALPLVPCIDDKHAVLAVKVGNGIRYAAYVVGELNENDARADELAADDSDGGMFSDEDMSSDDEDDYGMYGYGGARKKNQPARAPKRPRTVYGALTPGAEEDDYGLGKKKKQKKGAKAEPVAAEDMGDFSLCAASGRLCYVQSRSGSIIVMDYLT</sequence>
<evidence type="ECO:0000313" key="3">
    <source>
        <dbReference type="EMBL" id="TRM69011.1"/>
    </source>
</evidence>
<feature type="chain" id="PRO_5022080173" description="F-box domain-containing protein" evidence="2">
    <location>
        <begin position="25"/>
        <end position="633"/>
    </location>
</feature>
<dbReference type="SUPFAM" id="SSF81383">
    <property type="entry name" value="F-box domain"/>
    <property type="match status" value="1"/>
</dbReference>
<protein>
    <recommendedName>
        <fullName evidence="5">F-box domain-containing protein</fullName>
    </recommendedName>
</protein>
<name>A0A550CW46_9AGAR</name>
<reference evidence="3 4" key="1">
    <citation type="journal article" date="2019" name="New Phytol.">
        <title>Comparative genomics reveals unique wood-decay strategies and fruiting body development in the Schizophyllaceae.</title>
        <authorList>
            <person name="Almasi E."/>
            <person name="Sahu N."/>
            <person name="Krizsan K."/>
            <person name="Balint B."/>
            <person name="Kovacs G.M."/>
            <person name="Kiss B."/>
            <person name="Cseklye J."/>
            <person name="Drula E."/>
            <person name="Henrissat B."/>
            <person name="Nagy I."/>
            <person name="Chovatia M."/>
            <person name="Adam C."/>
            <person name="LaButti K."/>
            <person name="Lipzen A."/>
            <person name="Riley R."/>
            <person name="Grigoriev I.V."/>
            <person name="Nagy L.G."/>
        </authorList>
    </citation>
    <scope>NUCLEOTIDE SEQUENCE [LARGE SCALE GENOMIC DNA]</scope>
    <source>
        <strain evidence="3 4">NL-1724</strain>
    </source>
</reference>
<dbReference type="AlphaFoldDB" id="A0A550CW46"/>
<feature type="region of interest" description="Disordered" evidence="1">
    <location>
        <begin position="551"/>
        <end position="598"/>
    </location>
</feature>
<dbReference type="EMBL" id="VDMD01000001">
    <property type="protein sequence ID" value="TRM69011.1"/>
    <property type="molecule type" value="Genomic_DNA"/>
</dbReference>
<keyword evidence="4" id="KW-1185">Reference proteome</keyword>
<gene>
    <name evidence="3" type="ORF">BD626DRAFT_472634</name>
</gene>
<dbReference type="InterPro" id="IPR036047">
    <property type="entry name" value="F-box-like_dom_sf"/>
</dbReference>
<proteinExistence type="predicted"/>
<evidence type="ECO:0000256" key="2">
    <source>
        <dbReference type="SAM" id="SignalP"/>
    </source>
</evidence>
<dbReference type="OrthoDB" id="2688364at2759"/>
<dbReference type="Proteomes" id="UP000320762">
    <property type="component" value="Unassembled WGS sequence"/>
</dbReference>
<evidence type="ECO:0000256" key="1">
    <source>
        <dbReference type="SAM" id="MobiDB-lite"/>
    </source>
</evidence>
<feature type="compositionally biased region" description="Basic residues" evidence="1">
    <location>
        <begin position="553"/>
        <end position="567"/>
    </location>
</feature>
<accession>A0A550CW46</accession>
<comment type="caution">
    <text evidence="3">The sequence shown here is derived from an EMBL/GenBank/DDBJ whole genome shotgun (WGS) entry which is preliminary data.</text>
</comment>
<evidence type="ECO:0008006" key="5">
    <source>
        <dbReference type="Google" id="ProtNLM"/>
    </source>
</evidence>